<dbReference type="STRING" id="933852.A0A0C3B971"/>
<dbReference type="Proteomes" id="UP000054097">
    <property type="component" value="Unassembled WGS sequence"/>
</dbReference>
<feature type="compositionally biased region" description="Basic and acidic residues" evidence="5">
    <location>
        <begin position="67"/>
        <end position="81"/>
    </location>
</feature>
<evidence type="ECO:0000256" key="2">
    <source>
        <dbReference type="ARBA" id="ARBA00022540"/>
    </source>
</evidence>
<protein>
    <recommendedName>
        <fullName evidence="4">Eukaryotic translation initiation factor 3 30 kDa subunit</fullName>
    </recommendedName>
</protein>
<evidence type="ECO:0000256" key="4">
    <source>
        <dbReference type="ARBA" id="ARBA00029904"/>
    </source>
</evidence>
<dbReference type="EMBL" id="KN824292">
    <property type="protein sequence ID" value="KIM28619.1"/>
    <property type="molecule type" value="Genomic_DNA"/>
</dbReference>
<accession>A0A0C3B971</accession>
<reference evidence="6 7" key="1">
    <citation type="submission" date="2014-04" db="EMBL/GenBank/DDBJ databases">
        <authorList>
            <consortium name="DOE Joint Genome Institute"/>
            <person name="Kuo A."/>
            <person name="Zuccaro A."/>
            <person name="Kohler A."/>
            <person name="Nagy L.G."/>
            <person name="Floudas D."/>
            <person name="Copeland A."/>
            <person name="Barry K.W."/>
            <person name="Cichocki N."/>
            <person name="Veneault-Fourrey C."/>
            <person name="LaButti K."/>
            <person name="Lindquist E.A."/>
            <person name="Lipzen A."/>
            <person name="Lundell T."/>
            <person name="Morin E."/>
            <person name="Murat C."/>
            <person name="Sun H."/>
            <person name="Tunlid A."/>
            <person name="Henrissat B."/>
            <person name="Grigoriev I.V."/>
            <person name="Hibbett D.S."/>
            <person name="Martin F."/>
            <person name="Nordberg H.P."/>
            <person name="Cantor M.N."/>
            <person name="Hua S.X."/>
        </authorList>
    </citation>
    <scope>NUCLEOTIDE SEQUENCE [LARGE SCALE GENOMIC DNA]</scope>
    <source>
        <strain evidence="6 7">MAFF 305830</strain>
    </source>
</reference>
<keyword evidence="2" id="KW-0396">Initiation factor</keyword>
<dbReference type="PANTHER" id="PTHR21681">
    <property type="entry name" value="EUKARYOTIC TRANSLATION INITIATION FACTOR 3 SUBUNIT J"/>
    <property type="match status" value="1"/>
</dbReference>
<evidence type="ECO:0000313" key="7">
    <source>
        <dbReference type="Proteomes" id="UP000054097"/>
    </source>
</evidence>
<feature type="region of interest" description="Disordered" evidence="5">
    <location>
        <begin position="121"/>
        <end position="152"/>
    </location>
</feature>
<dbReference type="InterPro" id="IPR023194">
    <property type="entry name" value="eIF3-like_dom_sf"/>
</dbReference>
<proteinExistence type="predicted"/>
<gene>
    <name evidence="6" type="ORF">M408DRAFT_329383</name>
</gene>
<evidence type="ECO:0000313" key="6">
    <source>
        <dbReference type="EMBL" id="KIM28619.1"/>
    </source>
</evidence>
<feature type="region of interest" description="Disordered" evidence="5">
    <location>
        <begin position="1"/>
        <end position="89"/>
    </location>
</feature>
<keyword evidence="7" id="KW-1185">Reference proteome</keyword>
<dbReference type="PANTHER" id="PTHR21681:SF0">
    <property type="entry name" value="EUKARYOTIC TRANSLATION INITIATION FACTOR 3 SUBUNIT J"/>
    <property type="match status" value="1"/>
</dbReference>
<dbReference type="OrthoDB" id="20381at2759"/>
<keyword evidence="1" id="KW-0963">Cytoplasm</keyword>
<sequence length="275" mass="29716">MSDWDGSGDEKPKTAAVATRSARWKEEEAEEEAKSDWEQSSDSDGQKKTPAQGTAPPPKKKGSLKAKLADKEAERKRKLENGEFEEEYLDMREKFMDEKEMRRIMREKELEADLNNASDLFGTASLAPSSSSKTTAAKTSTSKPAPAPQLPPHLAPFLSLPAKLNSKADFDTLSRLIYTNLIKPHAASGQYAAFVEAHVKELCTTLNEGQTRKVANAVSGLAATKLAASKNTGKKKPAVGGKGVLAGEGGGKGKYDTTAYDEALDDFGEDPDDFM</sequence>
<feature type="compositionally biased region" description="Low complexity" evidence="5">
    <location>
        <begin position="123"/>
        <end position="144"/>
    </location>
</feature>
<evidence type="ECO:0000256" key="3">
    <source>
        <dbReference type="ARBA" id="ARBA00022917"/>
    </source>
</evidence>
<dbReference type="GO" id="GO:0005852">
    <property type="term" value="C:eukaryotic translation initiation factor 3 complex"/>
    <property type="evidence" value="ECO:0007669"/>
    <property type="project" value="InterPro"/>
</dbReference>
<dbReference type="InterPro" id="IPR013906">
    <property type="entry name" value="eIF3j"/>
</dbReference>
<organism evidence="6 7">
    <name type="scientific">Serendipita vermifera MAFF 305830</name>
    <dbReference type="NCBI Taxonomy" id="933852"/>
    <lineage>
        <taxon>Eukaryota</taxon>
        <taxon>Fungi</taxon>
        <taxon>Dikarya</taxon>
        <taxon>Basidiomycota</taxon>
        <taxon>Agaricomycotina</taxon>
        <taxon>Agaricomycetes</taxon>
        <taxon>Sebacinales</taxon>
        <taxon>Serendipitaceae</taxon>
        <taxon>Serendipita</taxon>
    </lineage>
</organism>
<dbReference type="HOGENOM" id="CLU_1070040_0_0_1"/>
<dbReference type="Pfam" id="PF08597">
    <property type="entry name" value="eIF3_subunit"/>
    <property type="match status" value="1"/>
</dbReference>
<dbReference type="Gene3D" id="1.10.246.60">
    <property type="entry name" value="Eukaryotic translation initiation factor 3 like domains"/>
    <property type="match status" value="1"/>
</dbReference>
<keyword evidence="3" id="KW-0648">Protein biosynthesis</keyword>
<reference evidence="7" key="2">
    <citation type="submission" date="2015-01" db="EMBL/GenBank/DDBJ databases">
        <title>Evolutionary Origins and Diversification of the Mycorrhizal Mutualists.</title>
        <authorList>
            <consortium name="DOE Joint Genome Institute"/>
            <consortium name="Mycorrhizal Genomics Consortium"/>
            <person name="Kohler A."/>
            <person name="Kuo A."/>
            <person name="Nagy L.G."/>
            <person name="Floudas D."/>
            <person name="Copeland A."/>
            <person name="Barry K.W."/>
            <person name="Cichocki N."/>
            <person name="Veneault-Fourrey C."/>
            <person name="LaButti K."/>
            <person name="Lindquist E.A."/>
            <person name="Lipzen A."/>
            <person name="Lundell T."/>
            <person name="Morin E."/>
            <person name="Murat C."/>
            <person name="Riley R."/>
            <person name="Ohm R."/>
            <person name="Sun H."/>
            <person name="Tunlid A."/>
            <person name="Henrissat B."/>
            <person name="Grigoriev I.V."/>
            <person name="Hibbett D.S."/>
            <person name="Martin F."/>
        </authorList>
    </citation>
    <scope>NUCLEOTIDE SEQUENCE [LARGE SCALE GENOMIC DNA]</scope>
    <source>
        <strain evidence="7">MAFF 305830</strain>
    </source>
</reference>
<name>A0A0C3B971_SERVB</name>
<evidence type="ECO:0000256" key="1">
    <source>
        <dbReference type="ARBA" id="ARBA00022490"/>
    </source>
</evidence>
<dbReference type="GO" id="GO:0003743">
    <property type="term" value="F:translation initiation factor activity"/>
    <property type="evidence" value="ECO:0007669"/>
    <property type="project" value="UniProtKB-KW"/>
</dbReference>
<evidence type="ECO:0000256" key="5">
    <source>
        <dbReference type="SAM" id="MobiDB-lite"/>
    </source>
</evidence>
<dbReference type="AlphaFoldDB" id="A0A0C3B971"/>